<keyword evidence="2" id="KW-0677">Repeat</keyword>
<dbReference type="Gene3D" id="3.40.50.300">
    <property type="entry name" value="P-loop containing nucleotide triphosphate hydrolases"/>
    <property type="match status" value="1"/>
</dbReference>
<comment type="caution">
    <text evidence="5">The sequence shown here is derived from an EMBL/GenBank/DDBJ whole genome shotgun (WGS) entry which is preliminary data.</text>
</comment>
<dbReference type="CDD" id="cd00200">
    <property type="entry name" value="WD40"/>
    <property type="match status" value="2"/>
</dbReference>
<evidence type="ECO:0000256" key="2">
    <source>
        <dbReference type="ARBA" id="ARBA00022737"/>
    </source>
</evidence>
<feature type="repeat" description="WD" evidence="3">
    <location>
        <begin position="1360"/>
        <end position="1401"/>
    </location>
</feature>
<dbReference type="InterPro" id="IPR015943">
    <property type="entry name" value="WD40/YVTN_repeat-like_dom_sf"/>
</dbReference>
<feature type="repeat" description="WD" evidence="3">
    <location>
        <begin position="1066"/>
        <end position="1107"/>
    </location>
</feature>
<feature type="repeat" description="WD" evidence="3">
    <location>
        <begin position="1234"/>
        <end position="1275"/>
    </location>
</feature>
<keyword evidence="6" id="KW-1185">Reference proteome</keyword>
<dbReference type="OrthoDB" id="538223at2759"/>
<evidence type="ECO:0000256" key="1">
    <source>
        <dbReference type="ARBA" id="ARBA00022574"/>
    </source>
</evidence>
<sequence>MSAPDPSKFSFRRWAREVKEDVKDGFKNLVRSTPPTPLPLLALLLLANTQSTIPSTFPSPVLPQSDPRAPRRLSRLLHLSLSASPAPSLSSALPKNKPAVESSPTVIPDLAQYDSAPIAQETAGTEQPQAPVALLEAIPNDIANVHTQQAPQTSTLANLKQAFIPWYAGIRATLALVERAADVFPPLKSTVAGINGILDIYHAFDDNKRDFERLAERVKLVDAILRSSPQDAPQEFKDRRDGLGRTLNGLAENLKGKGDRKRLERLARSKEDQQEIVRLIREVSFAIEIAMFDVTVRNQTLILEVVKGINWLKDRQGEEYKTIQEPIARIDKGVAALCKAETLKSLGDVKNFAFSNGTRRQECVPGSRVGLLSGLLAWGVDRRAAHAFWLSGMAGTGKTAVSETLCTQLSKRRLLGASFFCSLTSTELSDVYLIIPTLAKALAKARPEFGNALVEILDEELGGDTNPLEMKVVDQYELLILRPAEKAFQNFDDTVILSVDALDECKNKGAVRELVRAVLSKKPPQAIKVFFTSRPESVIQEPAVSPSSPFHPQSLRLHNIERDIVTADINLFVTHELEKIQPLQDAYRCDESLLREGHHAIVERSGTLFIVAATIMRYIGDEAGDTVERFRKFCTPHASVPSGIHSLYQGILEKAFGPLEPEEKENTLSCVALLVVALRPLSVTEYSGLLDLPVHTIRAAFRSLHSVVEVPPNGHDDELISIYHASFVDFLTIHPTTRSVTPTDSPWTVDRPTAHSMVAQHSFRIMNAELRFNIANIPSSFILDCDNPHLQTEVEQNIPPHLRYACLGWSQHLSMIIPDPMHPLVAILSSFIQLKVLFWIEAMNLLNSALQCNPNLCRASEWLEKHGHEDSSTLAQQLRSTGSFALYFSNSPASQSTPHLYVSSLATSQSHLGLIPTWKNHFPGIPTLQTHRSQSTSLMRINVGSKVWGVAVSPDGKYIASGSEDGLVRIWDAQNGKEAKILGGHLGRVNSVAFSKDGQHLASGSDDCTVCLWDVVVGKEGKVLQGHTGGVSSVAFSSSGKELVSGSEDDSVRVWDATTGKEKMVLDGHTCGVQSVAFSPDGARVTSGSEDQTVRLWDWKLGKQLMVLEGHIDSVNAVTFSSDGAWIASGSDDWSVRVWNARTGQEERRIGGHTGRVWSVAFSKDGTQILSGSEYRSTRLWDVATGKELQVLQGHTDWVMCALFSSDGRIISGSNDESVRVWDGTGTQQEEQKLLGHTRRVHSVAFSGDGTQIVSGSDDGSVRVWDGQTGEQLKKLDGHTGGVYSVAFSSDGTHIVSGSEDKSVRVWGVATGLELLVIQGHTGAVCSVAFSPDGTSIVSASAAMTVRIWDVVTGEELMVLEGHTDTVLSATFSSDGGRIVSGSRDKTVRIWDVAAGKQLKVLMGHTDWVHSVAFSPDGTCVASGSDDKTVHIWGAETGVVQRVLSEHTRWVLSVAFGGTQVASGSVDCTVRVWDSATGEEHLVLQGHTDSVQSVAFSRDGTRIVSGSYDKTIRVWDLDRFSYTSEVTEGHATGWLLAPDNRQNRLMYAPLTLVPQSPCSLIISGDPRIPSFSSLPKFSFDTIGENWHKCFTPLS</sequence>
<dbReference type="CDD" id="cd21037">
    <property type="entry name" value="MLKL_NTD"/>
    <property type="match status" value="1"/>
</dbReference>
<dbReference type="InterPro" id="IPR001680">
    <property type="entry name" value="WD40_rpt"/>
</dbReference>
<feature type="repeat" description="WD" evidence="3">
    <location>
        <begin position="1484"/>
        <end position="1525"/>
    </location>
</feature>
<dbReference type="PANTHER" id="PTHR19848">
    <property type="entry name" value="WD40 REPEAT PROTEIN"/>
    <property type="match status" value="1"/>
</dbReference>
<name>A0A4Y7THY4_COPMI</name>
<feature type="repeat" description="WD" evidence="3">
    <location>
        <begin position="1108"/>
        <end position="1149"/>
    </location>
</feature>
<dbReference type="Gene3D" id="1.20.930.20">
    <property type="entry name" value="Adaptor protein Cbl, N-terminal domain"/>
    <property type="match status" value="1"/>
</dbReference>
<dbReference type="InterPro" id="IPR036322">
    <property type="entry name" value="WD40_repeat_dom_sf"/>
</dbReference>
<organism evidence="5 6">
    <name type="scientific">Coprinellus micaceus</name>
    <name type="common">Glistening ink-cap mushroom</name>
    <name type="synonym">Coprinus micaceus</name>
    <dbReference type="NCBI Taxonomy" id="71717"/>
    <lineage>
        <taxon>Eukaryota</taxon>
        <taxon>Fungi</taxon>
        <taxon>Dikarya</taxon>
        <taxon>Basidiomycota</taxon>
        <taxon>Agaricomycotina</taxon>
        <taxon>Agaricomycetes</taxon>
        <taxon>Agaricomycetidae</taxon>
        <taxon>Agaricales</taxon>
        <taxon>Agaricineae</taxon>
        <taxon>Psathyrellaceae</taxon>
        <taxon>Coprinellus</taxon>
    </lineage>
</organism>
<evidence type="ECO:0000259" key="4">
    <source>
        <dbReference type="Pfam" id="PF24883"/>
    </source>
</evidence>
<dbReference type="InterPro" id="IPR019775">
    <property type="entry name" value="WD40_repeat_CS"/>
</dbReference>
<feature type="repeat" description="WD" evidence="3">
    <location>
        <begin position="1150"/>
        <end position="1191"/>
    </location>
</feature>
<dbReference type="Proteomes" id="UP000298030">
    <property type="component" value="Unassembled WGS sequence"/>
</dbReference>
<dbReference type="PANTHER" id="PTHR19848:SF8">
    <property type="entry name" value="F-BOX AND WD REPEAT DOMAIN CONTAINING 7"/>
    <property type="match status" value="1"/>
</dbReference>
<evidence type="ECO:0000256" key="3">
    <source>
        <dbReference type="PROSITE-ProRule" id="PRU00221"/>
    </source>
</evidence>
<accession>A0A4Y7THY4</accession>
<reference evidence="5 6" key="1">
    <citation type="journal article" date="2019" name="Nat. Ecol. Evol.">
        <title>Megaphylogeny resolves global patterns of mushroom evolution.</title>
        <authorList>
            <person name="Varga T."/>
            <person name="Krizsan K."/>
            <person name="Foldi C."/>
            <person name="Dima B."/>
            <person name="Sanchez-Garcia M."/>
            <person name="Sanchez-Ramirez S."/>
            <person name="Szollosi G.J."/>
            <person name="Szarkandi J.G."/>
            <person name="Papp V."/>
            <person name="Albert L."/>
            <person name="Andreopoulos W."/>
            <person name="Angelini C."/>
            <person name="Antonin V."/>
            <person name="Barry K.W."/>
            <person name="Bougher N.L."/>
            <person name="Buchanan P."/>
            <person name="Buyck B."/>
            <person name="Bense V."/>
            <person name="Catcheside P."/>
            <person name="Chovatia M."/>
            <person name="Cooper J."/>
            <person name="Damon W."/>
            <person name="Desjardin D."/>
            <person name="Finy P."/>
            <person name="Geml J."/>
            <person name="Haridas S."/>
            <person name="Hughes K."/>
            <person name="Justo A."/>
            <person name="Karasinski D."/>
            <person name="Kautmanova I."/>
            <person name="Kiss B."/>
            <person name="Kocsube S."/>
            <person name="Kotiranta H."/>
            <person name="LaButti K.M."/>
            <person name="Lechner B.E."/>
            <person name="Liimatainen K."/>
            <person name="Lipzen A."/>
            <person name="Lukacs Z."/>
            <person name="Mihaltcheva S."/>
            <person name="Morgado L.N."/>
            <person name="Niskanen T."/>
            <person name="Noordeloos M.E."/>
            <person name="Ohm R.A."/>
            <person name="Ortiz-Santana B."/>
            <person name="Ovrebo C."/>
            <person name="Racz N."/>
            <person name="Riley R."/>
            <person name="Savchenko A."/>
            <person name="Shiryaev A."/>
            <person name="Soop K."/>
            <person name="Spirin V."/>
            <person name="Szebenyi C."/>
            <person name="Tomsovsky M."/>
            <person name="Tulloss R.E."/>
            <person name="Uehling J."/>
            <person name="Grigoriev I.V."/>
            <person name="Vagvolgyi C."/>
            <person name="Papp T."/>
            <person name="Martin F.M."/>
            <person name="Miettinen O."/>
            <person name="Hibbett D.S."/>
            <person name="Nagy L.G."/>
        </authorList>
    </citation>
    <scope>NUCLEOTIDE SEQUENCE [LARGE SCALE GENOMIC DNA]</scope>
    <source>
        <strain evidence="5 6">FP101781</strain>
    </source>
</reference>
<dbReference type="SMART" id="SM00320">
    <property type="entry name" value="WD40"/>
    <property type="match status" value="14"/>
</dbReference>
<dbReference type="Pfam" id="PF24883">
    <property type="entry name" value="NPHP3_N"/>
    <property type="match status" value="1"/>
</dbReference>
<feature type="domain" description="Nephrocystin 3-like N-terminal" evidence="4">
    <location>
        <begin position="378"/>
        <end position="534"/>
    </location>
</feature>
<feature type="repeat" description="WD" evidence="3">
    <location>
        <begin position="1276"/>
        <end position="1317"/>
    </location>
</feature>
<dbReference type="STRING" id="71717.A0A4Y7THY4"/>
<dbReference type="InterPro" id="IPR036537">
    <property type="entry name" value="Adaptor_Cbl_N_dom_sf"/>
</dbReference>
<dbReference type="EMBL" id="QPFP01000012">
    <property type="protein sequence ID" value="TEB33611.1"/>
    <property type="molecule type" value="Genomic_DNA"/>
</dbReference>
<protein>
    <submittedName>
        <fullName evidence="5">WD40 repeat-like protein</fullName>
    </submittedName>
</protein>
<dbReference type="PRINTS" id="PR00320">
    <property type="entry name" value="GPROTEINBRPT"/>
</dbReference>
<proteinExistence type="predicted"/>
<evidence type="ECO:0000313" key="5">
    <source>
        <dbReference type="EMBL" id="TEB33611.1"/>
    </source>
</evidence>
<dbReference type="PROSITE" id="PS50082">
    <property type="entry name" value="WD_REPEATS_2"/>
    <property type="match status" value="14"/>
</dbReference>
<feature type="repeat" description="WD" evidence="3">
    <location>
        <begin position="1024"/>
        <end position="1065"/>
    </location>
</feature>
<feature type="repeat" description="WD" evidence="3">
    <location>
        <begin position="1318"/>
        <end position="1359"/>
    </location>
</feature>
<feature type="repeat" description="WD" evidence="3">
    <location>
        <begin position="1402"/>
        <end position="1443"/>
    </location>
</feature>
<dbReference type="InterPro" id="IPR056884">
    <property type="entry name" value="NPHP3-like_N"/>
</dbReference>
<feature type="repeat" description="WD" evidence="3">
    <location>
        <begin position="1444"/>
        <end position="1483"/>
    </location>
</feature>
<gene>
    <name evidence="5" type="ORF">FA13DRAFT_1730670</name>
</gene>
<dbReference type="InterPro" id="IPR027417">
    <property type="entry name" value="P-loop_NTPase"/>
</dbReference>
<evidence type="ECO:0000313" key="6">
    <source>
        <dbReference type="Proteomes" id="UP000298030"/>
    </source>
</evidence>
<dbReference type="GO" id="GO:0007166">
    <property type="term" value="P:cell surface receptor signaling pathway"/>
    <property type="evidence" value="ECO:0007669"/>
    <property type="project" value="InterPro"/>
</dbReference>
<dbReference type="PROSITE" id="PS00678">
    <property type="entry name" value="WD_REPEATS_1"/>
    <property type="match status" value="6"/>
</dbReference>
<feature type="repeat" description="WD" evidence="3">
    <location>
        <begin position="1192"/>
        <end position="1223"/>
    </location>
</feature>
<dbReference type="PROSITE" id="PS50294">
    <property type="entry name" value="WD_REPEATS_REGION"/>
    <property type="match status" value="14"/>
</dbReference>
<dbReference type="Pfam" id="PF00400">
    <property type="entry name" value="WD40"/>
    <property type="match status" value="14"/>
</dbReference>
<dbReference type="InterPro" id="IPR059179">
    <property type="entry name" value="MLKL-like_MCAfunc"/>
</dbReference>
<dbReference type="SUPFAM" id="SSF50978">
    <property type="entry name" value="WD40 repeat-like"/>
    <property type="match status" value="2"/>
</dbReference>
<dbReference type="Gene3D" id="2.130.10.10">
    <property type="entry name" value="YVTN repeat-like/Quinoprotein amine dehydrogenase"/>
    <property type="match status" value="5"/>
</dbReference>
<feature type="repeat" description="WD" evidence="3">
    <location>
        <begin position="947"/>
        <end position="981"/>
    </location>
</feature>
<keyword evidence="1 3" id="KW-0853">WD repeat</keyword>
<dbReference type="InterPro" id="IPR020472">
    <property type="entry name" value="WD40_PAC1"/>
</dbReference>
<feature type="repeat" description="WD" evidence="3">
    <location>
        <begin position="982"/>
        <end position="1015"/>
    </location>
</feature>